<organism evidence="2">
    <name type="scientific">hydrothermal vent metagenome</name>
    <dbReference type="NCBI Taxonomy" id="652676"/>
    <lineage>
        <taxon>unclassified sequences</taxon>
        <taxon>metagenomes</taxon>
        <taxon>ecological metagenomes</taxon>
    </lineage>
</organism>
<dbReference type="AlphaFoldDB" id="A0A160TNC1"/>
<protein>
    <submittedName>
        <fullName evidence="2">Uncharacterized protein</fullName>
    </submittedName>
</protein>
<gene>
    <name evidence="2" type="ORF">MGWOODY_Smn790</name>
</gene>
<name>A0A160TNC1_9ZZZZ</name>
<sequence>MNWVQLAGSIAAILALAGVARWLRLGESRIGSAAEAREIAEDMLAGFYAHAALVSQDGGAAIVAGNGAIAVLKRHGAQVAARRLLAPLTLGPAVEGVTVRTGERLFGDVTLLGVLETDVRGLEASLTRV</sequence>
<dbReference type="EMBL" id="CZQE01000343">
    <property type="protein sequence ID" value="CUS46148.1"/>
    <property type="molecule type" value="Genomic_DNA"/>
</dbReference>
<accession>A0A160TNC1</accession>
<evidence type="ECO:0000313" key="2">
    <source>
        <dbReference type="EMBL" id="CUS46148.1"/>
    </source>
</evidence>
<reference evidence="2" key="1">
    <citation type="submission" date="2015-10" db="EMBL/GenBank/DDBJ databases">
        <authorList>
            <person name="Gilbert D.G."/>
        </authorList>
    </citation>
    <scope>NUCLEOTIDE SEQUENCE</scope>
</reference>
<proteinExistence type="predicted"/>
<evidence type="ECO:0000256" key="1">
    <source>
        <dbReference type="SAM" id="Phobius"/>
    </source>
</evidence>
<feature type="transmembrane region" description="Helical" evidence="1">
    <location>
        <begin position="6"/>
        <end position="23"/>
    </location>
</feature>
<keyword evidence="1" id="KW-0472">Membrane</keyword>
<keyword evidence="1" id="KW-0812">Transmembrane</keyword>
<keyword evidence="1" id="KW-1133">Transmembrane helix</keyword>